<dbReference type="InterPro" id="IPR011990">
    <property type="entry name" value="TPR-like_helical_dom_sf"/>
</dbReference>
<keyword evidence="3" id="KW-1185">Reference proteome</keyword>
<feature type="transmembrane region" description="Helical" evidence="1">
    <location>
        <begin position="732"/>
        <end position="755"/>
    </location>
</feature>
<dbReference type="Gene3D" id="1.25.40.10">
    <property type="entry name" value="Tetratricopeptide repeat domain"/>
    <property type="match status" value="1"/>
</dbReference>
<dbReference type="AlphaFoldDB" id="A0A4R7RPB6"/>
<keyword evidence="1" id="KW-0472">Membrane</keyword>
<comment type="caution">
    <text evidence="2">The sequence shown here is derived from an EMBL/GenBank/DDBJ whole genome shotgun (WGS) entry which is preliminary data.</text>
</comment>
<reference evidence="2 3" key="1">
    <citation type="submission" date="2019-03" db="EMBL/GenBank/DDBJ databases">
        <title>Genomic Encyclopedia of Archaeal and Bacterial Type Strains, Phase II (KMG-II): from individual species to whole genera.</title>
        <authorList>
            <person name="Goeker M."/>
        </authorList>
    </citation>
    <scope>NUCLEOTIDE SEQUENCE [LARGE SCALE GENOMIC DNA]</scope>
    <source>
        <strain evidence="2 3">ATCC 25309</strain>
    </source>
</reference>
<gene>
    <name evidence="2" type="ORF">EI77_03474</name>
</gene>
<feature type="transmembrane region" description="Helical" evidence="1">
    <location>
        <begin position="457"/>
        <end position="477"/>
    </location>
</feature>
<dbReference type="SUPFAM" id="SSF48452">
    <property type="entry name" value="TPR-like"/>
    <property type="match status" value="1"/>
</dbReference>
<dbReference type="PANTHER" id="PTHR40940">
    <property type="entry name" value="PROTEIN BATD-RELATED"/>
    <property type="match status" value="1"/>
</dbReference>
<dbReference type="EMBL" id="SOCA01000007">
    <property type="protein sequence ID" value="TDU67272.1"/>
    <property type="molecule type" value="Genomic_DNA"/>
</dbReference>
<keyword evidence="1" id="KW-1133">Transmembrane helix</keyword>
<evidence type="ECO:0000313" key="2">
    <source>
        <dbReference type="EMBL" id="TDU67272.1"/>
    </source>
</evidence>
<name>A0A4R7RPB6_9BACT</name>
<keyword evidence="1" id="KW-0812">Transmembrane</keyword>
<dbReference type="Pfam" id="PF13584">
    <property type="entry name" value="BatD"/>
    <property type="match status" value="1"/>
</dbReference>
<protein>
    <submittedName>
        <fullName evidence="2">Oxygen tolerance protein BatD</fullName>
    </submittedName>
</protein>
<accession>A0A4R7RPB6</accession>
<evidence type="ECO:0000313" key="3">
    <source>
        <dbReference type="Proteomes" id="UP000295662"/>
    </source>
</evidence>
<dbReference type="InterPro" id="IPR025738">
    <property type="entry name" value="BatD"/>
</dbReference>
<dbReference type="Gene3D" id="2.30.30.40">
    <property type="entry name" value="SH3 Domains"/>
    <property type="match status" value="1"/>
</dbReference>
<dbReference type="PANTHER" id="PTHR40940:SF2">
    <property type="entry name" value="BATD"/>
    <property type="match status" value="1"/>
</dbReference>
<proteinExistence type="predicted"/>
<evidence type="ECO:0000256" key="1">
    <source>
        <dbReference type="SAM" id="Phobius"/>
    </source>
</evidence>
<organism evidence="2 3">
    <name type="scientific">Prosthecobacter fusiformis</name>
    <dbReference type="NCBI Taxonomy" id="48464"/>
    <lineage>
        <taxon>Bacteria</taxon>
        <taxon>Pseudomonadati</taxon>
        <taxon>Verrucomicrobiota</taxon>
        <taxon>Verrucomicrobiia</taxon>
        <taxon>Verrucomicrobiales</taxon>
        <taxon>Verrucomicrobiaceae</taxon>
        <taxon>Prosthecobacter</taxon>
    </lineage>
</organism>
<feature type="transmembrane region" description="Helical" evidence="1">
    <location>
        <begin position="706"/>
        <end position="726"/>
    </location>
</feature>
<dbReference type="Proteomes" id="UP000295662">
    <property type="component" value="Unassembled WGS sequence"/>
</dbReference>
<sequence>MAMLVIAGAAEAATIRAYVQPEKVRPNQVVSYVITVQDGSVERMSELRLPLQLIQNTAVSTSQQFSITNGRQTSSVRLTWGISASEPGDFVIPAQSLKVNGQMMTTNEVKLTVAQGGGDEAVAAADDANKPILQLELGKTEIYQGEVMPLNCTLYIPRQTPLRRIGLVDIEKSDFAIARFPQQNDQTTTTIDGVGYVVLTFRSTLSSLRTGELKVGPASMELLVEVPVEDSPRQNMFPPNFPPGFFPQMTEPRKVVVQSQPVTLRVLPMPAEGKPANFSGAVGDFILSASASPTELTVGDPVAVELMVEGTGNFDALNAPALTEESGWKSYPAKRYNIEGQLDQNQVPTLDRKVGYSQVFIPEAVHKELPPFEINFFSPTKKQYVTLKTEAIPLNMKPAPVTAASESAAGAAGEAVPLPPLLVPDPQPDITDILINPPATSRWLVPTGNLLLRSPTFWTVQAVPVGLLFLASFLAMARRRREALMAGRAGQLRAAWAGLDQGSVADGEFLRRAAQFIHTAKAGEPVQEPELKTILDRYEGSNFAAVASAPVTPEERRQITQTLSGLFNKALSKVTALVMLGLLCCGTLGAQEAKPEVATADAVYQEALEEMTKGNYARAQYLAESLTKKKPPQLSSEVFQLIGHARYRQEDPGRAVLWYQRAQLFDPRAPELRQNLRHLYEKLRFVSYPFESPLSQWSLWLTPNEWLILASAGFWLVLLSAAWRILVGRKGLPWAVAMSLIGIFIAVPATAFASIRPLGAERVRDISIVTMPEARAYTGATVTSGTVMDLPAGSQVRILEKRGAWNYVEIPNRPENLRGWVEGAAITPLWIWDEKMVP</sequence>